<evidence type="ECO:0000313" key="2">
    <source>
        <dbReference type="Proteomes" id="UP000076962"/>
    </source>
</evidence>
<dbReference type="AlphaFoldDB" id="A0A176RW45"/>
<gene>
    <name evidence="1" type="ORF">THIOM_004398</name>
</gene>
<sequence>MENRVVVTSTNDKSLTWQIVYSSFADKFLWQIDSGSSVGEAFQIAATIILNDDLFGGQRPWLDDDGDGQFFNDGALAANIYLGGEGFIQTPPPAITQVHPHKTLAENDSSATLWVKTSPSGSTAKLYKVQAVLVNPNFVLSDYQGEATNFDRFEAVYDKFCTAGLWRIFYQAQDTDGVWSEIATGEVQAQGCSLPATVKMDMNQSRYTTTEPLRLDMTVNGQAVVDLYVAIVFPAGYFQTIA</sequence>
<dbReference type="EMBL" id="LUTY01002608">
    <property type="protein sequence ID" value="OAD19928.1"/>
    <property type="molecule type" value="Genomic_DNA"/>
</dbReference>
<evidence type="ECO:0000313" key="1">
    <source>
        <dbReference type="EMBL" id="OAD19928.1"/>
    </source>
</evidence>
<reference evidence="1 2" key="1">
    <citation type="submission" date="2016-05" db="EMBL/GenBank/DDBJ databases">
        <title>Single-cell genome of chain-forming Candidatus Thiomargarita nelsonii and comparison to other large sulfur-oxidizing bacteria.</title>
        <authorList>
            <person name="Winkel M."/>
            <person name="Salman V."/>
            <person name="Woyke T."/>
            <person name="Schulz-Vogt H."/>
            <person name="Richter M."/>
            <person name="Flood B."/>
            <person name="Bailey J."/>
            <person name="Amann R."/>
            <person name="Mussmann M."/>
        </authorList>
    </citation>
    <scope>NUCLEOTIDE SEQUENCE [LARGE SCALE GENOMIC DNA]</scope>
    <source>
        <strain evidence="1 2">THI036</strain>
    </source>
</reference>
<comment type="caution">
    <text evidence="1">The sequence shown here is derived from an EMBL/GenBank/DDBJ whole genome shotgun (WGS) entry which is preliminary data.</text>
</comment>
<name>A0A176RW45_9GAMM</name>
<dbReference type="Proteomes" id="UP000076962">
    <property type="component" value="Unassembled WGS sequence"/>
</dbReference>
<accession>A0A176RW45</accession>
<proteinExistence type="predicted"/>
<keyword evidence="2" id="KW-1185">Reference proteome</keyword>
<organism evidence="1 2">
    <name type="scientific">Candidatus Thiomargarita nelsonii</name>
    <dbReference type="NCBI Taxonomy" id="1003181"/>
    <lineage>
        <taxon>Bacteria</taxon>
        <taxon>Pseudomonadati</taxon>
        <taxon>Pseudomonadota</taxon>
        <taxon>Gammaproteobacteria</taxon>
        <taxon>Thiotrichales</taxon>
        <taxon>Thiotrichaceae</taxon>
        <taxon>Thiomargarita</taxon>
    </lineage>
</organism>
<protein>
    <submittedName>
        <fullName evidence="1">Uncharacterized protein</fullName>
    </submittedName>
</protein>